<keyword evidence="7" id="KW-0067">ATP-binding</keyword>
<evidence type="ECO:0000256" key="7">
    <source>
        <dbReference type="ARBA" id="ARBA00022840"/>
    </source>
</evidence>
<dbReference type="Gene3D" id="3.90.320.10">
    <property type="match status" value="1"/>
</dbReference>
<gene>
    <name evidence="12" type="ORF">IAB67_00220</name>
</gene>
<dbReference type="Gene3D" id="3.40.50.300">
    <property type="entry name" value="P-loop containing nucleotide triphosphate hydrolases"/>
    <property type="match status" value="4"/>
</dbReference>
<evidence type="ECO:0000256" key="6">
    <source>
        <dbReference type="ARBA" id="ARBA00022839"/>
    </source>
</evidence>
<dbReference type="GO" id="GO:0005524">
    <property type="term" value="F:ATP binding"/>
    <property type="evidence" value="ECO:0007669"/>
    <property type="project" value="UniProtKB-KW"/>
</dbReference>
<dbReference type="GO" id="GO:0004386">
    <property type="term" value="F:helicase activity"/>
    <property type="evidence" value="ECO:0007669"/>
    <property type="project" value="UniProtKB-KW"/>
</dbReference>
<evidence type="ECO:0000256" key="2">
    <source>
        <dbReference type="ARBA" id="ARBA00022741"/>
    </source>
</evidence>
<accession>A0A9D1IT91</accession>
<dbReference type="InterPro" id="IPR027417">
    <property type="entry name" value="P-loop_NTPase"/>
</dbReference>
<keyword evidence="1" id="KW-0540">Nuclease</keyword>
<dbReference type="InterPro" id="IPR011604">
    <property type="entry name" value="PDDEXK-like_dom_sf"/>
</dbReference>
<evidence type="ECO:0000256" key="8">
    <source>
        <dbReference type="ARBA" id="ARBA00023125"/>
    </source>
</evidence>
<evidence type="ECO:0000256" key="1">
    <source>
        <dbReference type="ARBA" id="ARBA00022722"/>
    </source>
</evidence>
<reference evidence="12" key="2">
    <citation type="journal article" date="2021" name="PeerJ">
        <title>Extensive microbial diversity within the chicken gut microbiome revealed by metagenomics and culture.</title>
        <authorList>
            <person name="Gilroy R."/>
            <person name="Ravi A."/>
            <person name="Getino M."/>
            <person name="Pursley I."/>
            <person name="Horton D.L."/>
            <person name="Alikhan N.F."/>
            <person name="Baker D."/>
            <person name="Gharbi K."/>
            <person name="Hall N."/>
            <person name="Watson M."/>
            <person name="Adriaenssens E.M."/>
            <person name="Foster-Nyarko E."/>
            <person name="Jarju S."/>
            <person name="Secka A."/>
            <person name="Antonio M."/>
            <person name="Oren A."/>
            <person name="Chaudhuri R.R."/>
            <person name="La Ragione R."/>
            <person name="Hildebrand F."/>
            <person name="Pallen M.J."/>
        </authorList>
    </citation>
    <scope>NUCLEOTIDE SEQUENCE</scope>
    <source>
        <strain evidence="12">CHK191-8634</strain>
    </source>
</reference>
<sequence length="1116" mass="123135">MLTVVCGRARAGKTTELYRRAGDGVQAGRRQLIIVPETRSHDHERRLLMSCGNRAGQLAEVTTFTKLSREILKSAGQDAPLLDGGGRVLVMYQAMQNARLSLQYFRGEPQPELLSRLLAAADELKACMIEPGELLRVSGGLPEKLRDIASIYACYCALCETEGLDGKDLITQAAAAADDAALFQGADLYIDDFAGLTKQEYALLGRLLSRARSCTAALLLGGDEKLFAEQYKTLGRLRRLADGAGVLCRVEELPPRVHEKPELDCLERSLFSFGMQPYEGDCPAVQLFDAPDAQGECELAAALMRQKLLNGVRAREMAVVCGGPDEYAEKLENACARFGVPVFVSRQQDILKKPAFLGALGGLRSLLDGMRLETVLTWLKAGLTGLERSEREQLESYLLLWNLSGKRWESAWTLSPGGFGEKRRSDDEQLLQLNALRERVWSPLERLRGELQSCRTGGEFAEVMLRHWEREGLEDRLDERVRALTDAGRRQDAAEYAQLYRILREALEQFQLVVGRIEMDRQQFLGLFELMLSQYDVGTIPVSLDCVVMGDFERLSLDGVRHLFVLGARDGLLPPTPPGGTLLSEPERILLEGVGIELTQTAEERAFETQSAVYHALASPSESLTFLCPGRALDGSECRESYLVRRVLALLPALHAQPGEHTLGLLSLTAAAPAYELACTAAGGGGGAPGAFALQSLTQDERWAEKIARLRHYAEAPRGPVKKAENIRALYGERTRMTASRVERAESCRFSYFMQYGLRARPTRAARFGAPEIGTLVHYIIENAVRDLCEKRFTDPDKAAAHWAARYVQDVLGGTEDKTARFAGLVRSLSRHAAAMVRNVWEEICASDFVPLQFEMSFGADGELPPLTMRAGSVTLEVGGKIDRVDGYIRGDRLYVKVVDYKTGTKRFKLSDVLYGLNMQMFLYLLMLEKGAASTLLELAAQKIGTHASELAVGGALYVPAKDPYVPAVQGEDAEKIDEKLDKARQRIGLVSSESDILDALEHARQGKYRFLPVSLSKSGGLSALSSVASAEQFGRLLRRVENTLVGLADRLAAGDIEAEPLRTGPGRSVCDYCDYRAACHFDEGNRRDAFRTLTSLRDSEVHAILEEEEHAHPLH</sequence>
<comment type="caution">
    <text evidence="12">The sequence shown here is derived from an EMBL/GenBank/DDBJ whole genome shotgun (WGS) entry which is preliminary data.</text>
</comment>
<evidence type="ECO:0000256" key="3">
    <source>
        <dbReference type="ARBA" id="ARBA00022763"/>
    </source>
</evidence>
<evidence type="ECO:0000256" key="4">
    <source>
        <dbReference type="ARBA" id="ARBA00022801"/>
    </source>
</evidence>
<dbReference type="InterPro" id="IPR049035">
    <property type="entry name" value="ADDB_N"/>
</dbReference>
<proteinExistence type="predicted"/>
<dbReference type="Proteomes" id="UP000824073">
    <property type="component" value="Unassembled WGS sequence"/>
</dbReference>
<keyword evidence="9" id="KW-0234">DNA repair</keyword>
<evidence type="ECO:0000313" key="13">
    <source>
        <dbReference type="Proteomes" id="UP000824073"/>
    </source>
</evidence>
<dbReference type="GO" id="GO:0004527">
    <property type="term" value="F:exonuclease activity"/>
    <property type="evidence" value="ECO:0007669"/>
    <property type="project" value="UniProtKB-KW"/>
</dbReference>
<dbReference type="EMBL" id="DVMR01000003">
    <property type="protein sequence ID" value="HIU42705.1"/>
    <property type="molecule type" value="Genomic_DNA"/>
</dbReference>
<dbReference type="Pfam" id="PF21445">
    <property type="entry name" value="ADDB_N"/>
    <property type="match status" value="1"/>
</dbReference>
<dbReference type="PANTHER" id="PTHR30591:SF1">
    <property type="entry name" value="RECBCD ENZYME SUBUNIT RECC"/>
    <property type="match status" value="1"/>
</dbReference>
<keyword evidence="8" id="KW-0238">DNA-binding</keyword>
<dbReference type="InterPro" id="IPR038726">
    <property type="entry name" value="PDDEXK_AddAB-type"/>
</dbReference>
<name>A0A9D1IT91_9CLOT</name>
<keyword evidence="2" id="KW-0547">Nucleotide-binding</keyword>
<dbReference type="GO" id="GO:0006281">
    <property type="term" value="P:DNA repair"/>
    <property type="evidence" value="ECO:0007669"/>
    <property type="project" value="UniProtKB-KW"/>
</dbReference>
<dbReference type="GO" id="GO:0006310">
    <property type="term" value="P:DNA recombination"/>
    <property type="evidence" value="ECO:0007669"/>
    <property type="project" value="TreeGrafter"/>
</dbReference>
<evidence type="ECO:0000259" key="10">
    <source>
        <dbReference type="Pfam" id="PF12705"/>
    </source>
</evidence>
<evidence type="ECO:0000259" key="11">
    <source>
        <dbReference type="Pfam" id="PF21445"/>
    </source>
</evidence>
<dbReference type="PANTHER" id="PTHR30591">
    <property type="entry name" value="RECBCD ENZYME SUBUNIT RECC"/>
    <property type="match status" value="1"/>
</dbReference>
<keyword evidence="4" id="KW-0378">Hydrolase</keyword>
<dbReference type="AlphaFoldDB" id="A0A9D1IT91"/>
<evidence type="ECO:0000313" key="12">
    <source>
        <dbReference type="EMBL" id="HIU42705.1"/>
    </source>
</evidence>
<feature type="domain" description="PD-(D/E)XK endonuclease-like" evidence="10">
    <location>
        <begin position="736"/>
        <end position="1081"/>
    </location>
</feature>
<dbReference type="SUPFAM" id="SSF52540">
    <property type="entry name" value="P-loop containing nucleoside triphosphate hydrolases"/>
    <property type="match status" value="1"/>
</dbReference>
<keyword evidence="5" id="KW-0347">Helicase</keyword>
<keyword evidence="3" id="KW-0227">DNA damage</keyword>
<evidence type="ECO:0000256" key="9">
    <source>
        <dbReference type="ARBA" id="ARBA00023204"/>
    </source>
</evidence>
<feature type="domain" description="ATP-dependent helicase/deoxyribonuclease subunit B N-terminal" evidence="11">
    <location>
        <begin position="5"/>
        <end position="267"/>
    </location>
</feature>
<keyword evidence="6" id="KW-0269">Exonuclease</keyword>
<evidence type="ECO:0000256" key="5">
    <source>
        <dbReference type="ARBA" id="ARBA00022806"/>
    </source>
</evidence>
<reference evidence="12" key="1">
    <citation type="submission" date="2020-10" db="EMBL/GenBank/DDBJ databases">
        <authorList>
            <person name="Gilroy R."/>
        </authorList>
    </citation>
    <scope>NUCLEOTIDE SEQUENCE</scope>
    <source>
        <strain evidence="12">CHK191-8634</strain>
    </source>
</reference>
<dbReference type="Pfam" id="PF12705">
    <property type="entry name" value="PDDEXK_1"/>
    <property type="match status" value="1"/>
</dbReference>
<dbReference type="GO" id="GO:0003677">
    <property type="term" value="F:DNA binding"/>
    <property type="evidence" value="ECO:0007669"/>
    <property type="project" value="UniProtKB-KW"/>
</dbReference>
<organism evidence="12 13">
    <name type="scientific">Candidatus Ventrousia excrementavium</name>
    <dbReference type="NCBI Taxonomy" id="2840961"/>
    <lineage>
        <taxon>Bacteria</taxon>
        <taxon>Bacillati</taxon>
        <taxon>Bacillota</taxon>
        <taxon>Clostridia</taxon>
        <taxon>Eubacteriales</taxon>
        <taxon>Clostridiaceae</taxon>
        <taxon>Clostridiaceae incertae sedis</taxon>
        <taxon>Candidatus Ventrousia</taxon>
    </lineage>
</organism>
<protein>
    <submittedName>
        <fullName evidence="12">PD-(D/E)XK nuclease family protein</fullName>
    </submittedName>
</protein>